<dbReference type="InterPro" id="IPR024163">
    <property type="entry name" value="Aerotolerance_reg_N"/>
</dbReference>
<organism evidence="3 4">
    <name type="scientific">Rhodocytophaga aerolata</name>
    <dbReference type="NCBI Taxonomy" id="455078"/>
    <lineage>
        <taxon>Bacteria</taxon>
        <taxon>Pseudomonadati</taxon>
        <taxon>Bacteroidota</taxon>
        <taxon>Cytophagia</taxon>
        <taxon>Cytophagales</taxon>
        <taxon>Rhodocytophagaceae</taxon>
        <taxon>Rhodocytophaga</taxon>
    </lineage>
</organism>
<dbReference type="NCBIfam" id="TIGR02226">
    <property type="entry name" value="two_anch"/>
    <property type="match status" value="1"/>
</dbReference>
<keyword evidence="1" id="KW-0812">Transmembrane</keyword>
<keyword evidence="1" id="KW-1133">Transmembrane helix</keyword>
<evidence type="ECO:0000313" key="3">
    <source>
        <dbReference type="EMBL" id="MDO1445846.1"/>
    </source>
</evidence>
<feature type="transmembrane region" description="Helical" evidence="1">
    <location>
        <begin position="56"/>
        <end position="78"/>
    </location>
</feature>
<evidence type="ECO:0000313" key="4">
    <source>
        <dbReference type="Proteomes" id="UP001168528"/>
    </source>
</evidence>
<keyword evidence="1" id="KW-0472">Membrane</keyword>
<keyword evidence="4" id="KW-1185">Reference proteome</keyword>
<dbReference type="RefSeq" id="WP_302036644.1">
    <property type="nucleotide sequence ID" value="NZ_JAUKPO010000002.1"/>
</dbReference>
<dbReference type="Proteomes" id="UP001168528">
    <property type="component" value="Unassembled WGS sequence"/>
</dbReference>
<name>A0ABT8R175_9BACT</name>
<dbReference type="EMBL" id="JAUKPO010000002">
    <property type="protein sequence ID" value="MDO1445846.1"/>
    <property type="molecule type" value="Genomic_DNA"/>
</dbReference>
<dbReference type="Pfam" id="PF07584">
    <property type="entry name" value="BatA"/>
    <property type="match status" value="1"/>
</dbReference>
<protein>
    <submittedName>
        <fullName evidence="3">BatA domain-containing protein</fullName>
    </submittedName>
</protein>
<reference evidence="3" key="1">
    <citation type="submission" date="2023-07" db="EMBL/GenBank/DDBJ databases">
        <title>The genome sequence of Rhodocytophaga aerolata KACC 12507.</title>
        <authorList>
            <person name="Zhang X."/>
        </authorList>
    </citation>
    <scope>NUCLEOTIDE SEQUENCE</scope>
    <source>
        <strain evidence="3">KACC 12507</strain>
    </source>
</reference>
<dbReference type="InterPro" id="IPR011933">
    <property type="entry name" value="Double_TM_dom"/>
</dbReference>
<sequence>MWQINHPAYWWALLAMAVPIVIHLYNRRRTQVKLMGSLRWVEEVQTAQWNFRRVHLWPLLLIRLLLLTVVVLLLVDLYKKDTSGKAERLHALLLIHPEAGDTSQYRQLAAGWQNDSVHVHWLASGFPAATNPITEDSKDIWSLVAEADLRFPADSIHMIAPNQQHYFKGTPPRIRAALSWELTDMQNDSLQLVWAGETNTDPELLWFHTQAQESVYQVQKGLHDSSPGQIQTAYSADKKYIEVKKGAARYRVPLSTPDTLTIAAVVNEDTKEEGYLFQKAVQAVAQYQKVPVKFIEENTAATDWVVLFDTTTALTSGLTKLMWVYEPGKSIDWLEKAGKNKLVIRKELTTANILEGGFLEALRPYISEFKYKQAATPHADFRKIDLAGNQEGEKEQITSFPESVQQKAGRERVWLGLFLLLIITLERLWPKKLG</sequence>
<comment type="caution">
    <text evidence="3">The sequence shown here is derived from an EMBL/GenBank/DDBJ whole genome shotgun (WGS) entry which is preliminary data.</text>
</comment>
<feature type="domain" description="Aerotolerance regulator N-terminal" evidence="2">
    <location>
        <begin position="4"/>
        <end position="75"/>
    </location>
</feature>
<accession>A0ABT8R175</accession>
<feature type="transmembrane region" description="Helical" evidence="1">
    <location>
        <begin position="7"/>
        <end position="25"/>
    </location>
</feature>
<proteinExistence type="predicted"/>
<evidence type="ECO:0000256" key="1">
    <source>
        <dbReference type="SAM" id="Phobius"/>
    </source>
</evidence>
<evidence type="ECO:0000259" key="2">
    <source>
        <dbReference type="Pfam" id="PF07584"/>
    </source>
</evidence>
<gene>
    <name evidence="3" type="ORF">Q0590_06265</name>
</gene>